<evidence type="ECO:0000313" key="2">
    <source>
        <dbReference type="Proteomes" id="UP000035720"/>
    </source>
</evidence>
<organism evidence="1 2">
    <name type="scientific">Nostocoides jenkinsii Ben 74</name>
    <dbReference type="NCBI Taxonomy" id="1193518"/>
    <lineage>
        <taxon>Bacteria</taxon>
        <taxon>Bacillati</taxon>
        <taxon>Actinomycetota</taxon>
        <taxon>Actinomycetes</taxon>
        <taxon>Micrococcales</taxon>
        <taxon>Intrasporangiaceae</taxon>
        <taxon>Nostocoides</taxon>
    </lineage>
</organism>
<comment type="caution">
    <text evidence="1">The sequence shown here is derived from an EMBL/GenBank/DDBJ whole genome shotgun (WGS) entry which is preliminary data.</text>
</comment>
<dbReference type="AlphaFoldDB" id="A0A077MG21"/>
<proteinExistence type="predicted"/>
<dbReference type="Proteomes" id="UP000035720">
    <property type="component" value="Unassembled WGS sequence"/>
</dbReference>
<dbReference type="RefSeq" id="WP_053079776.1">
    <property type="nucleotide sequence ID" value="NZ_HF571038.1"/>
</dbReference>
<sequence length="223" mass="24510">MYRLKAGDLAPAQQSQTTCGSACLTIARMLVDPLFAQWILTGQGPSVGMVSGSDPQSRFAAYERVVHHRTNALRAGGGRLNLPWPRSLGTPPWGAKKELEFGASRRGTAYDIEVMRGESLGALGDRFDRLLELVDDGEPALLYVGDRWIPRHVTLILPDRGDGNLEIYDPAHGRVREFGRAEFASHRLQLSGWTVPWFVVQPVGLRLARRPSFEFGTGEAASA</sequence>
<name>A0A077MG21_9MICO</name>
<dbReference type="OrthoDB" id="4762866at2"/>
<protein>
    <recommendedName>
        <fullName evidence="3">Peptidase C39-like domain-containing protein</fullName>
    </recommendedName>
</protein>
<reference evidence="1 2" key="1">
    <citation type="journal article" date="2013" name="ISME J.">
        <title>A metabolic model for members of the genus Tetrasphaera involved in enhanced biological phosphorus removal.</title>
        <authorList>
            <person name="Kristiansen R."/>
            <person name="Nguyen H.T.T."/>
            <person name="Saunders A.M."/>
            <person name="Nielsen J.L."/>
            <person name="Wimmer R."/>
            <person name="Le V.Q."/>
            <person name="McIlroy S.J."/>
            <person name="Petrovski S."/>
            <person name="Seviour R.J."/>
            <person name="Calteau A."/>
            <person name="Nielsen K.L."/>
            <person name="Nielsen P.H."/>
        </authorList>
    </citation>
    <scope>NUCLEOTIDE SEQUENCE [LARGE SCALE GENOMIC DNA]</scope>
    <source>
        <strain evidence="1 2">Ben 74</strain>
    </source>
</reference>
<gene>
    <name evidence="1" type="ORF">BN13_680030</name>
</gene>
<accession>A0A077MG21</accession>
<evidence type="ECO:0008006" key="3">
    <source>
        <dbReference type="Google" id="ProtNLM"/>
    </source>
</evidence>
<dbReference type="STRING" id="1193518.BN13_680030"/>
<dbReference type="EMBL" id="CAJC01000181">
    <property type="protein sequence ID" value="CCI54348.1"/>
    <property type="molecule type" value="Genomic_DNA"/>
</dbReference>
<evidence type="ECO:0000313" key="1">
    <source>
        <dbReference type="EMBL" id="CCI54348.1"/>
    </source>
</evidence>
<keyword evidence="2" id="KW-1185">Reference proteome</keyword>